<accession>A0ABQ7JH16</accession>
<dbReference type="Proteomes" id="UP000823046">
    <property type="component" value="Unassembled WGS sequence"/>
</dbReference>
<evidence type="ECO:0000256" key="1">
    <source>
        <dbReference type="SAM" id="MobiDB-lite"/>
    </source>
</evidence>
<sequence length="655" mass="74324">MAPLRMALPLNASRNNRSLFVGQASLRGKPFPALFILSFVTFLLFLEMAVPDNAIPAQRGIWKGIKIAAHSSKTNRARRVRCYRRHLLSYVKLDSVSKFDIEKTAVHMARNPTKKGARADVRYRPRKSRPSLINTKPTPYTANLQSFEGAPPEYTALPCPEVMEILQSEKVMAVLRALQGKPNEGALAMLNNDAIVLHQISRMENYAQTLNDSIALKIVKRLKLALETHGKAAELNPLHSFEIIQNQWNLLQEQNYMKILQAKTNQLKMLYFRMKKLGSSNDELMNPDLWERYDVFKDLPKTDFVEKYIMAHSKEWSYRGNESTEAAVVNALKKTGMLIEGRMGGLIVNYSRLTELRGNNETLQELVSIKDFYFKNIYPDYEIVLEPRRLEGFLQAEYRKHSLVEDLLSIFKKWVCDGSKMKTSENTSKSLEGYKILSEWKSLPKKTRKRVTAKYHNATISKMLAVRRNKKEKLPSPAELLAPTEKCLYIYSPSNAISPVFGVPLCETPPQVNTLKILASEPSIRKPMPSLKKPPMQTASKPVEDTTLSPKKDVEDVDMNFTPSESVSDGHDGYSSPSAQVVVYDDATYVKDEFIHSLLGEIPKMTSERASQLWNNVKMIGKVVVAQFSDISTAECVAMQLRRGTPKIWADVEEL</sequence>
<keyword evidence="3" id="KW-1185">Reference proteome</keyword>
<gene>
    <name evidence="2" type="ORF">IE077_000054</name>
</gene>
<feature type="region of interest" description="Disordered" evidence="1">
    <location>
        <begin position="523"/>
        <end position="548"/>
    </location>
</feature>
<organism evidence="2 3">
    <name type="scientific">Cardiosporidium cionae</name>
    <dbReference type="NCBI Taxonomy" id="476202"/>
    <lineage>
        <taxon>Eukaryota</taxon>
        <taxon>Sar</taxon>
        <taxon>Alveolata</taxon>
        <taxon>Apicomplexa</taxon>
        <taxon>Aconoidasida</taxon>
        <taxon>Nephromycida</taxon>
        <taxon>Cardiosporidium</taxon>
    </lineage>
</organism>
<dbReference type="EMBL" id="JADAQX010000004">
    <property type="protein sequence ID" value="KAF8823045.1"/>
    <property type="molecule type" value="Genomic_DNA"/>
</dbReference>
<protein>
    <submittedName>
        <fullName evidence="2">Uncharacterized protein</fullName>
    </submittedName>
</protein>
<reference evidence="2 3" key="1">
    <citation type="journal article" date="2020" name="bioRxiv">
        <title>Metabolic contributions of an alphaproteobacterial endosymbiont in the apicomplexan Cardiosporidium cionae.</title>
        <authorList>
            <person name="Hunter E.S."/>
            <person name="Paight C.J."/>
            <person name="Lane C.E."/>
        </authorList>
    </citation>
    <scope>NUCLEOTIDE SEQUENCE [LARGE SCALE GENOMIC DNA]</scope>
    <source>
        <strain evidence="2">ESH_2018</strain>
    </source>
</reference>
<evidence type="ECO:0000313" key="2">
    <source>
        <dbReference type="EMBL" id="KAF8823045.1"/>
    </source>
</evidence>
<name>A0ABQ7JH16_9APIC</name>
<comment type="caution">
    <text evidence="2">The sequence shown here is derived from an EMBL/GenBank/DDBJ whole genome shotgun (WGS) entry which is preliminary data.</text>
</comment>
<proteinExistence type="predicted"/>
<evidence type="ECO:0000313" key="3">
    <source>
        <dbReference type="Proteomes" id="UP000823046"/>
    </source>
</evidence>